<accession>A0AAV8V726</accession>
<reference evidence="2 3" key="1">
    <citation type="journal article" date="2023" name="Insect Mol. Biol.">
        <title>Genome sequencing provides insights into the evolution of gene families encoding plant cell wall-degrading enzymes in longhorned beetles.</title>
        <authorList>
            <person name="Shin N.R."/>
            <person name="Okamura Y."/>
            <person name="Kirsch R."/>
            <person name="Pauchet Y."/>
        </authorList>
    </citation>
    <scope>NUCLEOTIDE SEQUENCE [LARGE SCALE GENOMIC DNA]</scope>
    <source>
        <strain evidence="2">EAD_L_NR</strain>
    </source>
</reference>
<dbReference type="EMBL" id="JANEYG010000376">
    <property type="protein sequence ID" value="KAJ8909990.1"/>
    <property type="molecule type" value="Genomic_DNA"/>
</dbReference>
<evidence type="ECO:0000313" key="2">
    <source>
        <dbReference type="EMBL" id="KAJ8909990.1"/>
    </source>
</evidence>
<dbReference type="AlphaFoldDB" id="A0AAV8V726"/>
<evidence type="ECO:0000313" key="3">
    <source>
        <dbReference type="Proteomes" id="UP001159042"/>
    </source>
</evidence>
<evidence type="ECO:0000259" key="1">
    <source>
        <dbReference type="PROSITE" id="PS51029"/>
    </source>
</evidence>
<gene>
    <name evidence="2" type="ORF">NQ315_012291</name>
</gene>
<keyword evidence="3" id="KW-1185">Reference proteome</keyword>
<proteinExistence type="predicted"/>
<name>A0AAV8V726_9CUCU</name>
<dbReference type="PANTHER" id="PTHR21505">
    <property type="entry name" value="MADF DOMAIN-CONTAINING PROTEIN-RELATED"/>
    <property type="match status" value="1"/>
</dbReference>
<feature type="domain" description="MADF" evidence="1">
    <location>
        <begin position="102"/>
        <end position="195"/>
    </location>
</feature>
<sequence>MTSPVTSQSEETIIAASALLSFAQGAFSHNLGRGAQTNAAHLLTDVLSLNGVETDATCLAPDTNPFRGVTQPLKPRPDLYHVANRTSSLASDMEWTEDTILLLINLYRHQECLWNAKHSLYYNKLRKYDSWVQIAAELNTTVEECKKKITNLLSAFRREKAKVKKSIGTGKGSDEIYESNWFAYKNMEFLLDKNCPRETLSTFPSIQGGHFYDAHWYISNDYNWFRKMITIVVTNIDLAIQADH</sequence>
<comment type="caution">
    <text evidence="2">The sequence shown here is derived from an EMBL/GenBank/DDBJ whole genome shotgun (WGS) entry which is preliminary data.</text>
</comment>
<dbReference type="PROSITE" id="PS51029">
    <property type="entry name" value="MADF"/>
    <property type="match status" value="1"/>
</dbReference>
<dbReference type="Proteomes" id="UP001159042">
    <property type="component" value="Unassembled WGS sequence"/>
</dbReference>
<organism evidence="2 3">
    <name type="scientific">Exocentrus adspersus</name>
    <dbReference type="NCBI Taxonomy" id="1586481"/>
    <lineage>
        <taxon>Eukaryota</taxon>
        <taxon>Metazoa</taxon>
        <taxon>Ecdysozoa</taxon>
        <taxon>Arthropoda</taxon>
        <taxon>Hexapoda</taxon>
        <taxon>Insecta</taxon>
        <taxon>Pterygota</taxon>
        <taxon>Neoptera</taxon>
        <taxon>Endopterygota</taxon>
        <taxon>Coleoptera</taxon>
        <taxon>Polyphaga</taxon>
        <taxon>Cucujiformia</taxon>
        <taxon>Chrysomeloidea</taxon>
        <taxon>Cerambycidae</taxon>
        <taxon>Lamiinae</taxon>
        <taxon>Acanthocinini</taxon>
        <taxon>Exocentrus</taxon>
    </lineage>
</organism>
<dbReference type="Gene3D" id="1.10.10.60">
    <property type="entry name" value="Homeodomain-like"/>
    <property type="match status" value="1"/>
</dbReference>
<dbReference type="PANTHER" id="PTHR21505:SF12">
    <property type="entry name" value="MADF DOMAIN-CONTAINING PROTEIN-RELATED"/>
    <property type="match status" value="1"/>
</dbReference>
<dbReference type="InterPro" id="IPR006578">
    <property type="entry name" value="MADF-dom"/>
</dbReference>
<dbReference type="SMART" id="SM00595">
    <property type="entry name" value="MADF"/>
    <property type="match status" value="1"/>
</dbReference>
<protein>
    <recommendedName>
        <fullName evidence="1">MADF domain-containing protein</fullName>
    </recommendedName>
</protein>
<dbReference type="Pfam" id="PF10545">
    <property type="entry name" value="MADF_DNA_bdg"/>
    <property type="match status" value="1"/>
</dbReference>